<reference evidence="3" key="1">
    <citation type="journal article" date="2011" name="Proc. Natl. Acad. Sci. U.S.A.">
        <title>Obligate biotrophy features unraveled by the genomic analysis of rust fungi.</title>
        <authorList>
            <person name="Duplessis S."/>
            <person name="Cuomo C.A."/>
            <person name="Lin Y.-C."/>
            <person name="Aerts A."/>
            <person name="Tisserant E."/>
            <person name="Veneault-Fourrey C."/>
            <person name="Joly D.L."/>
            <person name="Hacquard S."/>
            <person name="Amselem J."/>
            <person name="Cantarel B.L."/>
            <person name="Chiu R."/>
            <person name="Coutinho P.M."/>
            <person name="Feau N."/>
            <person name="Field M."/>
            <person name="Frey P."/>
            <person name="Gelhaye E."/>
            <person name="Goldberg J."/>
            <person name="Grabherr M.G."/>
            <person name="Kodira C.D."/>
            <person name="Kohler A."/>
            <person name="Kuees U."/>
            <person name="Lindquist E.A."/>
            <person name="Lucas S.M."/>
            <person name="Mago R."/>
            <person name="Mauceli E."/>
            <person name="Morin E."/>
            <person name="Murat C."/>
            <person name="Pangilinan J.L."/>
            <person name="Park R."/>
            <person name="Pearson M."/>
            <person name="Quesneville H."/>
            <person name="Rouhier N."/>
            <person name="Sakthikumar S."/>
            <person name="Salamov A.A."/>
            <person name="Schmutz J."/>
            <person name="Selles B."/>
            <person name="Shapiro H."/>
            <person name="Tanguay P."/>
            <person name="Tuskan G.A."/>
            <person name="Henrissat B."/>
            <person name="Van de Peer Y."/>
            <person name="Rouze P."/>
            <person name="Ellis J.G."/>
            <person name="Dodds P.N."/>
            <person name="Schein J.E."/>
            <person name="Zhong S."/>
            <person name="Hamelin R.C."/>
            <person name="Grigoriev I.V."/>
            <person name="Szabo L.J."/>
            <person name="Martin F."/>
        </authorList>
    </citation>
    <scope>NUCLEOTIDE SEQUENCE [LARGE SCALE GENOMIC DNA]</scope>
    <source>
        <strain evidence="3">98AG31 / pathotype 3-4-7</strain>
    </source>
</reference>
<dbReference type="InParanoid" id="F4RD83"/>
<keyword evidence="1" id="KW-0732">Signal</keyword>
<name>F4RD83_MELLP</name>
<dbReference type="AlphaFoldDB" id="F4RD83"/>
<protein>
    <submittedName>
        <fullName evidence="2">Secreted protein</fullName>
    </submittedName>
</protein>
<accession>F4RD83</accession>
<gene>
    <name evidence="2" type="ORF">MELLADRAFT_104000</name>
</gene>
<proteinExistence type="predicted"/>
<dbReference type="GeneID" id="18922133"/>
<dbReference type="RefSeq" id="XP_007407083.1">
    <property type="nucleotide sequence ID" value="XM_007407021.1"/>
</dbReference>
<feature type="chain" id="PRO_5003315055" evidence="1">
    <location>
        <begin position="19"/>
        <end position="197"/>
    </location>
</feature>
<organism evidence="3">
    <name type="scientific">Melampsora larici-populina (strain 98AG31 / pathotype 3-4-7)</name>
    <name type="common">Poplar leaf rust fungus</name>
    <dbReference type="NCBI Taxonomy" id="747676"/>
    <lineage>
        <taxon>Eukaryota</taxon>
        <taxon>Fungi</taxon>
        <taxon>Dikarya</taxon>
        <taxon>Basidiomycota</taxon>
        <taxon>Pucciniomycotina</taxon>
        <taxon>Pucciniomycetes</taxon>
        <taxon>Pucciniales</taxon>
        <taxon>Melampsoraceae</taxon>
        <taxon>Melampsora</taxon>
    </lineage>
</organism>
<dbReference type="Proteomes" id="UP000001072">
    <property type="component" value="Unassembled WGS sequence"/>
</dbReference>
<dbReference type="HOGENOM" id="CLU_1402734_0_0_1"/>
<evidence type="ECO:0000313" key="3">
    <source>
        <dbReference type="Proteomes" id="UP000001072"/>
    </source>
</evidence>
<evidence type="ECO:0000313" key="2">
    <source>
        <dbReference type="EMBL" id="EGG09356.1"/>
    </source>
</evidence>
<keyword evidence="3" id="KW-1185">Reference proteome</keyword>
<feature type="signal peptide" evidence="1">
    <location>
        <begin position="1"/>
        <end position="18"/>
    </location>
</feature>
<dbReference type="VEuPathDB" id="FungiDB:MELLADRAFT_104000"/>
<sequence>MNYILALLAFSQFCFIFAQVNTNHRSAVRSFVFEEAHHPTVIEKRQGNGQDLSEQDRAMTCRVSDKYPKQTGKARNCFQAIAQLYIIQPSPPCAICDTCAVMPITREMDPLAGINGLPPTYPQDDMNAAYNNMFSNSVLVSTGKKQCPKYELPTGVTIGNLPGPMFANYLLGMNDDQGVGCKACSSDLTEDVRVNGG</sequence>
<dbReference type="KEGG" id="mlr:MELLADRAFT_104000"/>
<dbReference type="OrthoDB" id="10414065at2759"/>
<evidence type="ECO:0000256" key="1">
    <source>
        <dbReference type="SAM" id="SignalP"/>
    </source>
</evidence>
<dbReference type="EMBL" id="GL883097">
    <property type="protein sequence ID" value="EGG09356.1"/>
    <property type="molecule type" value="Genomic_DNA"/>
</dbReference>